<accession>A0ABW9MBW5</accession>
<comment type="caution">
    <text evidence="2">The sequence shown here is derived from an EMBL/GenBank/DDBJ whole genome shotgun (WGS) entry which is preliminary data.</text>
</comment>
<dbReference type="Proteomes" id="UP001637994">
    <property type="component" value="Unassembled WGS sequence"/>
</dbReference>
<sequence length="178" mass="19670">MKFIKKLGLSILVANLALTGYGLANTNLAYATEAQQDETQTEEYKVQRQQLEYAVGDRANVVSSEAYVSYASESTKAAYEKAIADARALLQTEAPKQNQLAAATASINQARQAIKRDVNKVLARERLKKAIEDNKKTAASARYLLENAPKTVAKVKDVLIRKLQRSEELIKLAEAKLK</sequence>
<feature type="chain" id="PRO_5046363739" evidence="1">
    <location>
        <begin position="25"/>
        <end position="178"/>
    </location>
</feature>
<evidence type="ECO:0000313" key="2">
    <source>
        <dbReference type="EMBL" id="MFO3666817.1"/>
    </source>
</evidence>
<evidence type="ECO:0000313" key="3">
    <source>
        <dbReference type="Proteomes" id="UP001637994"/>
    </source>
</evidence>
<gene>
    <name evidence="2" type="ORF">ACCQ42_03425</name>
</gene>
<organism evidence="2 3">
    <name type="scientific">Anaerococcus kampingae</name>
    <dbReference type="NCBI Taxonomy" id="3115614"/>
    <lineage>
        <taxon>Bacteria</taxon>
        <taxon>Bacillati</taxon>
        <taxon>Bacillota</taxon>
        <taxon>Tissierellia</taxon>
        <taxon>Tissierellales</taxon>
        <taxon>Peptoniphilaceae</taxon>
        <taxon>Anaerococcus</taxon>
    </lineage>
</organism>
<dbReference type="EMBL" id="JBGMEF010000016">
    <property type="protein sequence ID" value="MFO3666817.1"/>
    <property type="molecule type" value="Genomic_DNA"/>
</dbReference>
<keyword evidence="3" id="KW-1185">Reference proteome</keyword>
<reference evidence="2 3" key="1">
    <citation type="journal article" date="2025" name="Anaerobe">
        <title>Description of Anaerococcus kampingiae sp. nov., Anaerococcus groningensis sp. nov., Anaerococcus martiniensis sp. nov., and Anaerococcus cruorum sp. nov., isolated from human clinical specimens.</title>
        <authorList>
            <person name="Boiten K.E."/>
            <person name="Meijer J."/>
            <person name="van Wezel E.M."/>
            <person name="Veloo A.C.M."/>
        </authorList>
    </citation>
    <scope>NUCLEOTIDE SEQUENCE [LARGE SCALE GENOMIC DNA]</scope>
    <source>
        <strain evidence="2 3">ENR0874</strain>
    </source>
</reference>
<feature type="signal peptide" evidence="1">
    <location>
        <begin position="1"/>
        <end position="24"/>
    </location>
</feature>
<name>A0ABW9MBW5_9FIRM</name>
<keyword evidence="1" id="KW-0732">Signal</keyword>
<proteinExistence type="predicted"/>
<dbReference type="Gene3D" id="1.20.120.1850">
    <property type="entry name" value="Ebh helix bundles repeating unit (S and A modules)"/>
    <property type="match status" value="1"/>
</dbReference>
<dbReference type="RefSeq" id="WP_106461556.1">
    <property type="nucleotide sequence ID" value="NZ_JBGMEF010000016.1"/>
</dbReference>
<evidence type="ECO:0000256" key="1">
    <source>
        <dbReference type="SAM" id="SignalP"/>
    </source>
</evidence>
<protein>
    <submittedName>
        <fullName evidence="2">FIVAR domain-containing protein</fullName>
    </submittedName>
</protein>